<evidence type="ECO:0000313" key="2">
    <source>
        <dbReference type="Proteomes" id="UP000886523"/>
    </source>
</evidence>
<dbReference type="Proteomes" id="UP000886523">
    <property type="component" value="Unassembled WGS sequence"/>
</dbReference>
<gene>
    <name evidence="1" type="ORF">BS47DRAFT_1350979</name>
</gene>
<proteinExistence type="predicted"/>
<comment type="caution">
    <text evidence="1">The sequence shown here is derived from an EMBL/GenBank/DDBJ whole genome shotgun (WGS) entry which is preliminary data.</text>
</comment>
<dbReference type="AlphaFoldDB" id="A0A9P6DRT4"/>
<organism evidence="1 2">
    <name type="scientific">Hydnum rufescens UP504</name>
    <dbReference type="NCBI Taxonomy" id="1448309"/>
    <lineage>
        <taxon>Eukaryota</taxon>
        <taxon>Fungi</taxon>
        <taxon>Dikarya</taxon>
        <taxon>Basidiomycota</taxon>
        <taxon>Agaricomycotina</taxon>
        <taxon>Agaricomycetes</taxon>
        <taxon>Cantharellales</taxon>
        <taxon>Hydnaceae</taxon>
        <taxon>Hydnum</taxon>
    </lineage>
</organism>
<reference evidence="1" key="1">
    <citation type="journal article" date="2020" name="Nat. Commun.">
        <title>Large-scale genome sequencing of mycorrhizal fungi provides insights into the early evolution of symbiotic traits.</title>
        <authorList>
            <person name="Miyauchi S."/>
            <person name="Kiss E."/>
            <person name="Kuo A."/>
            <person name="Drula E."/>
            <person name="Kohler A."/>
            <person name="Sanchez-Garcia M."/>
            <person name="Morin E."/>
            <person name="Andreopoulos B."/>
            <person name="Barry K.W."/>
            <person name="Bonito G."/>
            <person name="Buee M."/>
            <person name="Carver A."/>
            <person name="Chen C."/>
            <person name="Cichocki N."/>
            <person name="Clum A."/>
            <person name="Culley D."/>
            <person name="Crous P.W."/>
            <person name="Fauchery L."/>
            <person name="Girlanda M."/>
            <person name="Hayes R.D."/>
            <person name="Keri Z."/>
            <person name="LaButti K."/>
            <person name="Lipzen A."/>
            <person name="Lombard V."/>
            <person name="Magnuson J."/>
            <person name="Maillard F."/>
            <person name="Murat C."/>
            <person name="Nolan M."/>
            <person name="Ohm R.A."/>
            <person name="Pangilinan J."/>
            <person name="Pereira M.F."/>
            <person name="Perotto S."/>
            <person name="Peter M."/>
            <person name="Pfister S."/>
            <person name="Riley R."/>
            <person name="Sitrit Y."/>
            <person name="Stielow J.B."/>
            <person name="Szollosi G."/>
            <person name="Zifcakova L."/>
            <person name="Stursova M."/>
            <person name="Spatafora J.W."/>
            <person name="Tedersoo L."/>
            <person name="Vaario L.M."/>
            <person name="Yamada A."/>
            <person name="Yan M."/>
            <person name="Wang P."/>
            <person name="Xu J."/>
            <person name="Bruns T."/>
            <person name="Baldrian P."/>
            <person name="Vilgalys R."/>
            <person name="Dunand C."/>
            <person name="Henrissat B."/>
            <person name="Grigoriev I.V."/>
            <person name="Hibbett D."/>
            <person name="Nagy L.G."/>
            <person name="Martin F.M."/>
        </authorList>
    </citation>
    <scope>NUCLEOTIDE SEQUENCE</scope>
    <source>
        <strain evidence="1">UP504</strain>
    </source>
</reference>
<keyword evidence="2" id="KW-1185">Reference proteome</keyword>
<dbReference type="EMBL" id="MU129069">
    <property type="protein sequence ID" value="KAF9507925.1"/>
    <property type="molecule type" value="Genomic_DNA"/>
</dbReference>
<evidence type="ECO:0000313" key="1">
    <source>
        <dbReference type="EMBL" id="KAF9507925.1"/>
    </source>
</evidence>
<name>A0A9P6DRT4_9AGAM</name>
<protein>
    <submittedName>
        <fullName evidence="1">Uncharacterized protein</fullName>
    </submittedName>
</protein>
<accession>A0A9P6DRT4</accession>
<sequence length="91" mass="9960">MVDVADEVVGSIAEQAELEPSCNFDNCHALSNPCLATPSLRQTSCSSDQILTRKQYQATGLRQMNREHGRLCAFGLVIAAKTWFTRSVKGS</sequence>